<proteinExistence type="predicted"/>
<dbReference type="AlphaFoldDB" id="A0A3B0VNT1"/>
<dbReference type="InterPro" id="IPR036249">
    <property type="entry name" value="Thioredoxin-like_sf"/>
</dbReference>
<reference evidence="2" key="1">
    <citation type="submission" date="2018-06" db="EMBL/GenBank/DDBJ databases">
        <authorList>
            <person name="Zhirakovskaya E."/>
        </authorList>
    </citation>
    <scope>NUCLEOTIDE SEQUENCE</scope>
</reference>
<dbReference type="GO" id="GO:0005737">
    <property type="term" value="C:cytoplasm"/>
    <property type="evidence" value="ECO:0007669"/>
    <property type="project" value="TreeGrafter"/>
</dbReference>
<dbReference type="PROSITE" id="PS50404">
    <property type="entry name" value="GST_NTER"/>
    <property type="match status" value="1"/>
</dbReference>
<gene>
    <name evidence="2" type="ORF">MNBD_GAMMA02-275</name>
</gene>
<feature type="domain" description="GST N-terminal" evidence="1">
    <location>
        <begin position="2"/>
        <end position="77"/>
    </location>
</feature>
<evidence type="ECO:0000313" key="2">
    <source>
        <dbReference type="EMBL" id="VAW45288.1"/>
    </source>
</evidence>
<dbReference type="InterPro" id="IPR004045">
    <property type="entry name" value="Glutathione_S-Trfase_N"/>
</dbReference>
<dbReference type="SUPFAM" id="SSF52833">
    <property type="entry name" value="Thioredoxin-like"/>
    <property type="match status" value="1"/>
</dbReference>
<dbReference type="PANTHER" id="PTHR43968:SF6">
    <property type="entry name" value="GLUTATHIONE S-TRANSFERASE OMEGA"/>
    <property type="match status" value="1"/>
</dbReference>
<dbReference type="EMBL" id="UOFA01000179">
    <property type="protein sequence ID" value="VAW45288.1"/>
    <property type="molecule type" value="Genomic_DNA"/>
</dbReference>
<sequence length="77" mass="8904">MTEHILYSFRRCPYAIRARMALAYTNIHCELRELMLKDKPADMLKHSAKGTVPVLITSKGTVIDESLDVMLWALRRL</sequence>
<dbReference type="Pfam" id="PF13417">
    <property type="entry name" value="GST_N_3"/>
    <property type="match status" value="1"/>
</dbReference>
<evidence type="ECO:0000259" key="1">
    <source>
        <dbReference type="PROSITE" id="PS50404"/>
    </source>
</evidence>
<organism evidence="2">
    <name type="scientific">hydrothermal vent metagenome</name>
    <dbReference type="NCBI Taxonomy" id="652676"/>
    <lineage>
        <taxon>unclassified sequences</taxon>
        <taxon>metagenomes</taxon>
        <taxon>ecological metagenomes</taxon>
    </lineage>
</organism>
<accession>A0A3B0VNT1</accession>
<dbReference type="InterPro" id="IPR050983">
    <property type="entry name" value="GST_Omega/HSP26"/>
</dbReference>
<protein>
    <submittedName>
        <fullName evidence="2">Glutathione S-transferase domain protein</fullName>
    </submittedName>
</protein>
<name>A0A3B0VNT1_9ZZZZ</name>
<dbReference type="GO" id="GO:0016740">
    <property type="term" value="F:transferase activity"/>
    <property type="evidence" value="ECO:0007669"/>
    <property type="project" value="UniProtKB-KW"/>
</dbReference>
<dbReference type="Gene3D" id="3.40.30.10">
    <property type="entry name" value="Glutaredoxin"/>
    <property type="match status" value="1"/>
</dbReference>
<dbReference type="PANTHER" id="PTHR43968">
    <property type="match status" value="1"/>
</dbReference>
<keyword evidence="2" id="KW-0808">Transferase</keyword>